<dbReference type="InterPro" id="IPR029787">
    <property type="entry name" value="Nucleotide_cyclase"/>
</dbReference>
<dbReference type="InterPro" id="IPR000160">
    <property type="entry name" value="GGDEF_dom"/>
</dbReference>
<dbReference type="FunFam" id="3.30.70.270:FF:000001">
    <property type="entry name" value="Diguanylate cyclase domain protein"/>
    <property type="match status" value="1"/>
</dbReference>
<accession>A0A011MY75</accession>
<evidence type="ECO:0000259" key="4">
    <source>
        <dbReference type="PROSITE" id="PS50887"/>
    </source>
</evidence>
<dbReference type="AlphaFoldDB" id="A0A011MY75"/>
<dbReference type="PANTHER" id="PTHR45138">
    <property type="entry name" value="REGULATORY COMPONENTS OF SENSORY TRANSDUCTION SYSTEM"/>
    <property type="match status" value="1"/>
</dbReference>
<feature type="domain" description="GGDEF" evidence="4">
    <location>
        <begin position="403"/>
        <end position="533"/>
    </location>
</feature>
<dbReference type="GO" id="GO:0052621">
    <property type="term" value="F:diguanylate cyclase activity"/>
    <property type="evidence" value="ECO:0007669"/>
    <property type="project" value="UniProtKB-EC"/>
</dbReference>
<dbReference type="InterPro" id="IPR043128">
    <property type="entry name" value="Rev_trsase/Diguanyl_cyclase"/>
</dbReference>
<dbReference type="PATRIC" id="fig|1454001.3.peg.2103"/>
<dbReference type="SUPFAM" id="SSF55073">
    <property type="entry name" value="Nucleotide cyclase"/>
    <property type="match status" value="1"/>
</dbReference>
<evidence type="ECO:0000256" key="3">
    <source>
        <dbReference type="SAM" id="Coils"/>
    </source>
</evidence>
<keyword evidence="6" id="KW-1185">Reference proteome</keyword>
<dbReference type="InterPro" id="IPR050469">
    <property type="entry name" value="Diguanylate_Cyclase"/>
</dbReference>
<organism evidence="5 6">
    <name type="scientific">Candidatus Accumulibacter adjunctus</name>
    <dbReference type="NCBI Taxonomy" id="1454001"/>
    <lineage>
        <taxon>Bacteria</taxon>
        <taxon>Pseudomonadati</taxon>
        <taxon>Pseudomonadota</taxon>
        <taxon>Betaproteobacteria</taxon>
        <taxon>Candidatus Accumulibacter</taxon>
    </lineage>
</organism>
<evidence type="ECO:0000313" key="6">
    <source>
        <dbReference type="Proteomes" id="UP000020218"/>
    </source>
</evidence>
<evidence type="ECO:0000313" key="5">
    <source>
        <dbReference type="EMBL" id="EXI67501.1"/>
    </source>
</evidence>
<keyword evidence="5" id="KW-0548">Nucleotidyltransferase</keyword>
<dbReference type="NCBIfam" id="TIGR00254">
    <property type="entry name" value="GGDEF"/>
    <property type="match status" value="1"/>
</dbReference>
<protein>
    <recommendedName>
        <fullName evidence="1">diguanylate cyclase</fullName>
        <ecNumber evidence="1">2.7.7.65</ecNumber>
    </recommendedName>
</protein>
<dbReference type="EC" id="2.7.7.65" evidence="1"/>
<dbReference type="Gene3D" id="3.30.70.270">
    <property type="match status" value="1"/>
</dbReference>
<dbReference type="STRING" id="1454001.AW08_02057"/>
<sequence length="533" mass="58750">MVTRGVTDGRSIAAPFLSARMSDPKNPLEVARETFRLLSERKLLPTPANYQACYNEVARLPNVAGFPEAPMRQLAAALGRLSPPADQQQLAALEAAIARRSWQGVQEALLTFTSRNQPATVNQMHESASSSGSAPALLVGLLPPLMHLIESLLPSLCQDDDSLLAQGRQLLQTLAAQTDDHQQLLPRLAAFSQRISLIAEEQGEVRLTLLKLLQLIVDNIAALSVDERSVRGQIDTLARAVLPPLTLRRLDDVERRLQDVIGRQRAAKERALAAQEAMRTMLAAFIDQLAMMNQSSTDFQDDLEASALLIAEVQTIEDLTPLLQRVLHATRSMAADTAAARDQLGELQTRVVDTNAELTRLHEELQQASASARHDPLTDVLNRRGLDEALAREVASMRRKSEQPLSLSLLDVDNFKQINDRLGHATGDDALVHLVQVVRQHMRPVDTLARYGGEEFVILMPDTRLAEGMTAMQRLQRELTRNFFLAGNEKILITFSAGVAELHAEESGEEAIRRADQAMYLAKRAGKNRVMGG</sequence>
<dbReference type="PROSITE" id="PS50887">
    <property type="entry name" value="GGDEF"/>
    <property type="match status" value="1"/>
</dbReference>
<dbReference type="CDD" id="cd01949">
    <property type="entry name" value="GGDEF"/>
    <property type="match status" value="1"/>
</dbReference>
<reference evidence="5" key="1">
    <citation type="submission" date="2014-02" db="EMBL/GenBank/DDBJ databases">
        <title>Expanding our view of genomic diversity in Candidatus Accumulibacter clades.</title>
        <authorList>
            <person name="Skennerton C.T."/>
            <person name="Barr J.J."/>
            <person name="Slater F.R."/>
            <person name="Bond P.L."/>
            <person name="Tyson G.W."/>
        </authorList>
    </citation>
    <scope>NUCLEOTIDE SEQUENCE [LARGE SCALE GENOMIC DNA]</scope>
</reference>
<dbReference type="Proteomes" id="UP000020218">
    <property type="component" value="Unassembled WGS sequence"/>
</dbReference>
<gene>
    <name evidence="5" type="primary">dosC_1</name>
    <name evidence="5" type="ORF">AW08_02057</name>
</gene>
<dbReference type="SMART" id="SM00267">
    <property type="entry name" value="GGDEF"/>
    <property type="match status" value="1"/>
</dbReference>
<feature type="coiled-coil region" evidence="3">
    <location>
        <begin position="344"/>
        <end position="375"/>
    </location>
</feature>
<dbReference type="PANTHER" id="PTHR45138:SF9">
    <property type="entry name" value="DIGUANYLATE CYCLASE DGCM-RELATED"/>
    <property type="match status" value="1"/>
</dbReference>
<dbReference type="EMBL" id="JFAX01000010">
    <property type="protein sequence ID" value="EXI67501.1"/>
    <property type="molecule type" value="Genomic_DNA"/>
</dbReference>
<keyword evidence="5" id="KW-0808">Transferase</keyword>
<keyword evidence="3" id="KW-0175">Coiled coil</keyword>
<name>A0A011MY75_9PROT</name>
<proteinExistence type="predicted"/>
<comment type="caution">
    <text evidence="5">The sequence shown here is derived from an EMBL/GenBank/DDBJ whole genome shotgun (WGS) entry which is preliminary data.</text>
</comment>
<dbReference type="Pfam" id="PF00990">
    <property type="entry name" value="GGDEF"/>
    <property type="match status" value="1"/>
</dbReference>
<comment type="catalytic activity">
    <reaction evidence="2">
        <text>2 GTP = 3',3'-c-di-GMP + 2 diphosphate</text>
        <dbReference type="Rhea" id="RHEA:24898"/>
        <dbReference type="ChEBI" id="CHEBI:33019"/>
        <dbReference type="ChEBI" id="CHEBI:37565"/>
        <dbReference type="ChEBI" id="CHEBI:58805"/>
        <dbReference type="EC" id="2.7.7.65"/>
    </reaction>
</comment>
<evidence type="ECO:0000256" key="2">
    <source>
        <dbReference type="ARBA" id="ARBA00034247"/>
    </source>
</evidence>
<evidence type="ECO:0000256" key="1">
    <source>
        <dbReference type="ARBA" id="ARBA00012528"/>
    </source>
</evidence>